<dbReference type="EMBL" id="BK015989">
    <property type="protein sequence ID" value="DAF88652.1"/>
    <property type="molecule type" value="Genomic_DNA"/>
</dbReference>
<accession>A0A8S5U2G7</accession>
<protein>
    <submittedName>
        <fullName evidence="1">Uncharacterized protein</fullName>
    </submittedName>
</protein>
<organism evidence="1">
    <name type="scientific">Podoviridae sp. cte242</name>
    <dbReference type="NCBI Taxonomy" id="2825264"/>
    <lineage>
        <taxon>Viruses</taxon>
        <taxon>Duplodnaviria</taxon>
        <taxon>Heunggongvirae</taxon>
        <taxon>Uroviricota</taxon>
        <taxon>Caudoviricetes</taxon>
    </lineage>
</organism>
<proteinExistence type="predicted"/>
<evidence type="ECO:0000313" key="1">
    <source>
        <dbReference type="EMBL" id="DAF88652.1"/>
    </source>
</evidence>
<name>A0A8S5U2G7_9CAUD</name>
<sequence length="117" mass="14605">MDTIERLKKFKRVAHEIGFMFLSENEYKENFVSDMYFMLRRFFENEIEILKHYENKKYVEAIEESFIDYLNHAPEYLRDIEKVESFYCNFYYIDSLLPLSEWERLTRLIRRCKPVEE</sequence>
<reference evidence="1" key="1">
    <citation type="journal article" date="2021" name="Proc. Natl. Acad. Sci. U.S.A.">
        <title>A Catalog of Tens of Thousands of Viruses from Human Metagenomes Reveals Hidden Associations with Chronic Diseases.</title>
        <authorList>
            <person name="Tisza M.J."/>
            <person name="Buck C.B."/>
        </authorList>
    </citation>
    <scope>NUCLEOTIDE SEQUENCE</scope>
    <source>
        <strain evidence="1">Cte242</strain>
    </source>
</reference>